<dbReference type="InterPro" id="IPR002772">
    <property type="entry name" value="Glyco_hydro_3_C"/>
</dbReference>
<evidence type="ECO:0000256" key="2">
    <source>
        <dbReference type="ARBA" id="ARBA00022801"/>
    </source>
</evidence>
<evidence type="ECO:0000256" key="3">
    <source>
        <dbReference type="SAM" id="MobiDB-lite"/>
    </source>
</evidence>
<dbReference type="InterPro" id="IPR036962">
    <property type="entry name" value="Glyco_hydro_3_N_sf"/>
</dbReference>
<dbReference type="Pfam" id="PF00933">
    <property type="entry name" value="Glyco_hydro_3"/>
    <property type="match status" value="1"/>
</dbReference>
<dbReference type="Gene3D" id="3.20.20.300">
    <property type="entry name" value="Glycoside hydrolase, family 3, N-terminal domain"/>
    <property type="match status" value="1"/>
</dbReference>
<evidence type="ECO:0000256" key="1">
    <source>
        <dbReference type="ARBA" id="ARBA00005336"/>
    </source>
</evidence>
<dbReference type="Proteomes" id="UP000632740">
    <property type="component" value="Unassembled WGS sequence"/>
</dbReference>
<feature type="region of interest" description="Disordered" evidence="3">
    <location>
        <begin position="19"/>
        <end position="41"/>
    </location>
</feature>
<comment type="similarity">
    <text evidence="1">Belongs to the glycosyl hydrolase 3 family.</text>
</comment>
<dbReference type="GO" id="GO:0004553">
    <property type="term" value="F:hydrolase activity, hydrolyzing O-glycosyl compounds"/>
    <property type="evidence" value="ECO:0007669"/>
    <property type="project" value="InterPro"/>
</dbReference>
<dbReference type="Pfam" id="PF14310">
    <property type="entry name" value="Fn3-like"/>
    <property type="match status" value="1"/>
</dbReference>
<dbReference type="Gene3D" id="3.40.50.1700">
    <property type="entry name" value="Glycoside hydrolase family 3 C-terminal domain"/>
    <property type="match status" value="1"/>
</dbReference>
<dbReference type="InterPro" id="IPR026891">
    <property type="entry name" value="Fn3-like"/>
</dbReference>
<dbReference type="AlphaFoldDB" id="A0A919P0V2"/>
<dbReference type="SUPFAM" id="SSF51445">
    <property type="entry name" value="(Trans)glycosidases"/>
    <property type="match status" value="1"/>
</dbReference>
<dbReference type="PANTHER" id="PTHR42715:SF10">
    <property type="entry name" value="BETA-GLUCOSIDASE"/>
    <property type="match status" value="1"/>
</dbReference>
<dbReference type="EMBL" id="BONK01000005">
    <property type="protein sequence ID" value="GIG21177.1"/>
    <property type="molecule type" value="Genomic_DNA"/>
</dbReference>
<keyword evidence="6" id="KW-1185">Reference proteome</keyword>
<evidence type="ECO:0000313" key="6">
    <source>
        <dbReference type="Proteomes" id="UP000632740"/>
    </source>
</evidence>
<dbReference type="PRINTS" id="PR00133">
    <property type="entry name" value="GLHYDRLASE3"/>
</dbReference>
<dbReference type="InterPro" id="IPR001764">
    <property type="entry name" value="Glyco_hydro_3_N"/>
</dbReference>
<dbReference type="InterPro" id="IPR013783">
    <property type="entry name" value="Ig-like_fold"/>
</dbReference>
<organism evidence="5 6">
    <name type="scientific">Cellulomonas chitinilytica</name>
    <dbReference type="NCBI Taxonomy" id="398759"/>
    <lineage>
        <taxon>Bacteria</taxon>
        <taxon>Bacillati</taxon>
        <taxon>Actinomycetota</taxon>
        <taxon>Actinomycetes</taxon>
        <taxon>Micrococcales</taxon>
        <taxon>Cellulomonadaceae</taxon>
        <taxon>Cellulomonas</taxon>
    </lineage>
</organism>
<accession>A0A919P0V2</accession>
<reference evidence="5" key="1">
    <citation type="submission" date="2021-01" db="EMBL/GenBank/DDBJ databases">
        <title>Whole genome shotgun sequence of Cellulomonas chitinilytica NBRC 110799.</title>
        <authorList>
            <person name="Komaki H."/>
            <person name="Tamura T."/>
        </authorList>
    </citation>
    <scope>NUCLEOTIDE SEQUENCE</scope>
    <source>
        <strain evidence="5">NBRC 110799</strain>
    </source>
</reference>
<dbReference type="PANTHER" id="PTHR42715">
    <property type="entry name" value="BETA-GLUCOSIDASE"/>
    <property type="match status" value="1"/>
</dbReference>
<dbReference type="SUPFAM" id="SSF52279">
    <property type="entry name" value="Beta-D-glucan exohydrolase, C-terminal domain"/>
    <property type="match status" value="1"/>
</dbReference>
<evidence type="ECO:0000313" key="5">
    <source>
        <dbReference type="EMBL" id="GIG21177.1"/>
    </source>
</evidence>
<gene>
    <name evidence="5" type="ORF">Cch01nite_19010</name>
</gene>
<dbReference type="InterPro" id="IPR017853">
    <property type="entry name" value="GH"/>
</dbReference>
<dbReference type="InterPro" id="IPR036881">
    <property type="entry name" value="Glyco_hydro_3_C_sf"/>
</dbReference>
<dbReference type="SMART" id="SM01217">
    <property type="entry name" value="Fn3_like"/>
    <property type="match status" value="1"/>
</dbReference>
<name>A0A919P0V2_9CELL</name>
<comment type="caution">
    <text evidence="5">The sequence shown here is derived from an EMBL/GenBank/DDBJ whole genome shotgun (WGS) entry which is preliminary data.</text>
</comment>
<keyword evidence="2 5" id="KW-0378">Hydrolase</keyword>
<protein>
    <submittedName>
        <fullName evidence="5">Glycosyl hydrolase</fullName>
    </submittedName>
</protein>
<dbReference type="Pfam" id="PF01915">
    <property type="entry name" value="Glyco_hydro_3_C"/>
    <property type="match status" value="1"/>
</dbReference>
<feature type="domain" description="Fibronectin type III-like" evidence="4">
    <location>
        <begin position="573"/>
        <end position="643"/>
    </location>
</feature>
<dbReference type="InterPro" id="IPR050288">
    <property type="entry name" value="Cellulose_deg_GH3"/>
</dbReference>
<dbReference type="GO" id="GO:0005975">
    <property type="term" value="P:carbohydrate metabolic process"/>
    <property type="evidence" value="ECO:0007669"/>
    <property type="project" value="InterPro"/>
</dbReference>
<evidence type="ECO:0000259" key="4">
    <source>
        <dbReference type="SMART" id="SM01217"/>
    </source>
</evidence>
<dbReference type="Gene3D" id="2.60.40.10">
    <property type="entry name" value="Immunoglobulins"/>
    <property type="match status" value="1"/>
</dbReference>
<dbReference type="RefSeq" id="WP_203751994.1">
    <property type="nucleotide sequence ID" value="NZ_BONK01000005.1"/>
</dbReference>
<proteinExistence type="inferred from homology"/>
<sequence>MTEDASPSADLARHAALLSGADMSHTRSEDEGTPALTLSDGPNGLAMNLPDWSGKVPATCFPSGTALAATWDESLVTAVAAAIGREARAAGADVLLGPSINIKRSPLGGRGFEYYSEDPFVAGRIGAAFVNGVQSAGVGACVKHFALNSQETDRMRVSAEVSDRALREIYLAAFEHVVTTASPAMVMASYNKVNGTYATQSRHLLTEVLRDEWGFDGAVVSDWGAVDDRVEALRAGLDLEMPGPGIGSLRRILAAVDDGDLDPATVVQSAERLRLVADSWGGRPAVAADLDRHHELAVNAAAASIVLLTNDGVLPLSTTGGTVAVIGELARVPHYQGGGSANASATRLDTPLEALVEALDRSVIFSAGYSSDAGERQRLADDAVRAAREADIAIVFLGPGEGSESEGYDRGSLELPPEQRALLTRVTAANPRTVVVLDNGGIVLTSPWSQHVAALVEAWLPGQGGGTAIARVLTGAVNPSGRLTETIPLRLADTPAFPSFPGHGGRVMHGEGVFVGYRGYDHSEREVAFPFGHGLSYTQFAYDGPAVIDDGDQTGDVLVEFTLSNVGDVAGAEVWQVYIRPEHRGDDRPVRTLAAFGKSQLAAGATTRIIATIPARAFAHWDERREGWATDAGSYLVELAASSRDIRTVTTVRRVASRPPTTLTSRSTLREWLTEPEVGQSLLHVASEVDPSGATGGFLSNPTILTMLGDIPIERLFDDPTTRLDADLLTRAVVASGRQAGAVVPG</sequence>